<evidence type="ECO:0000256" key="2">
    <source>
        <dbReference type="SAM" id="Phobius"/>
    </source>
</evidence>
<evidence type="ECO:0000313" key="4">
    <source>
        <dbReference type="Proteomes" id="UP000239156"/>
    </source>
</evidence>
<feature type="compositionally biased region" description="Basic and acidic residues" evidence="1">
    <location>
        <begin position="213"/>
        <end position="236"/>
    </location>
</feature>
<evidence type="ECO:0000313" key="3">
    <source>
        <dbReference type="EMBL" id="POW01344.1"/>
    </source>
</evidence>
<gene>
    <name evidence="3" type="ORF">PSTT_12539</name>
</gene>
<keyword evidence="2" id="KW-0472">Membrane</keyword>
<keyword evidence="4" id="KW-1185">Reference proteome</keyword>
<proteinExistence type="predicted"/>
<feature type="compositionally biased region" description="Polar residues" evidence="1">
    <location>
        <begin position="271"/>
        <end position="283"/>
    </location>
</feature>
<protein>
    <submittedName>
        <fullName evidence="3">Uncharacterized protein</fullName>
    </submittedName>
</protein>
<comment type="caution">
    <text evidence="3">The sequence shown here is derived from an EMBL/GenBank/DDBJ whole genome shotgun (WGS) entry which is preliminary data.</text>
</comment>
<feature type="transmembrane region" description="Helical" evidence="2">
    <location>
        <begin position="78"/>
        <end position="100"/>
    </location>
</feature>
<keyword evidence="2" id="KW-0812">Transmembrane</keyword>
<feature type="compositionally biased region" description="Basic and acidic residues" evidence="1">
    <location>
        <begin position="254"/>
        <end position="265"/>
    </location>
</feature>
<feature type="transmembrane region" description="Helical" evidence="2">
    <location>
        <begin position="23"/>
        <end position="46"/>
    </location>
</feature>
<accession>A0A2S4UVN1</accession>
<dbReference type="VEuPathDB" id="FungiDB:PSTT_12539"/>
<sequence length="283" mass="30748">MASQPNAQTASARIQSKIRKEPLAALRVFFFVLLWTLALANVVIVVREFQNSLPFVIGIGPRRQAGIEDSRRQALPILVAPCITLITLIPIAVGLPLFGIASFLSRYTVEAAWTGLVVMLTLDMAKADSWPCYLGGAASLSPQPDSPFLPTTLQSDLSASLGLSFTVVVFLTFYNILLLLRLSFLLGKGVPNLMQATVSSMLNVRQDSPEPTVEDKLDRSQEPSPEDIARVNERLESGSIKTLSSGWDDEDEEKGTKTAKSESRFAKAKSILSSPLKQSGSKP</sequence>
<feature type="region of interest" description="Disordered" evidence="1">
    <location>
        <begin position="205"/>
        <end position="283"/>
    </location>
</feature>
<organism evidence="3 4">
    <name type="scientific">Puccinia striiformis</name>
    <dbReference type="NCBI Taxonomy" id="27350"/>
    <lineage>
        <taxon>Eukaryota</taxon>
        <taxon>Fungi</taxon>
        <taxon>Dikarya</taxon>
        <taxon>Basidiomycota</taxon>
        <taxon>Pucciniomycotina</taxon>
        <taxon>Pucciniomycetes</taxon>
        <taxon>Pucciniales</taxon>
        <taxon>Pucciniaceae</taxon>
        <taxon>Puccinia</taxon>
    </lineage>
</organism>
<dbReference type="AlphaFoldDB" id="A0A2S4UVN1"/>
<evidence type="ECO:0000256" key="1">
    <source>
        <dbReference type="SAM" id="MobiDB-lite"/>
    </source>
</evidence>
<dbReference type="Proteomes" id="UP000239156">
    <property type="component" value="Unassembled WGS sequence"/>
</dbReference>
<dbReference type="VEuPathDB" id="FungiDB:PSHT_10992"/>
<dbReference type="EMBL" id="PKSL01000161">
    <property type="protein sequence ID" value="POW01344.1"/>
    <property type="molecule type" value="Genomic_DNA"/>
</dbReference>
<feature type="transmembrane region" description="Helical" evidence="2">
    <location>
        <begin position="157"/>
        <end position="180"/>
    </location>
</feature>
<name>A0A2S4UVN1_9BASI</name>
<keyword evidence="2" id="KW-1133">Transmembrane helix</keyword>
<reference evidence="3" key="1">
    <citation type="submission" date="2017-12" db="EMBL/GenBank/DDBJ databases">
        <title>Gene loss provides genomic basis for host adaptation in cereal stripe rust fungi.</title>
        <authorList>
            <person name="Xia C."/>
        </authorList>
    </citation>
    <scope>NUCLEOTIDE SEQUENCE [LARGE SCALE GENOMIC DNA]</scope>
    <source>
        <strain evidence="3">93-210</strain>
    </source>
</reference>